<keyword evidence="1" id="KW-0472">Membrane</keyword>
<evidence type="ECO:0000313" key="2">
    <source>
        <dbReference type="EMBL" id="CAD6493290.1"/>
    </source>
</evidence>
<accession>A0A811TC27</accession>
<gene>
    <name evidence="2" type="ORF">CHKLHMKO_00451</name>
</gene>
<keyword evidence="1" id="KW-0812">Transmembrane</keyword>
<dbReference type="EMBL" id="CAJHIO010000028">
    <property type="protein sequence ID" value="CAD6493290.1"/>
    <property type="molecule type" value="Genomic_DNA"/>
</dbReference>
<comment type="caution">
    <text evidence="2">The sequence shown here is derived from an EMBL/GenBank/DDBJ whole genome shotgun (WGS) entry which is preliminary data.</text>
</comment>
<dbReference type="AlphaFoldDB" id="A0A811TC27"/>
<proteinExistence type="predicted"/>
<name>A0A811TC27_9EURY</name>
<dbReference type="Proteomes" id="UP000610373">
    <property type="component" value="Unassembled WGS sequence"/>
</dbReference>
<protein>
    <submittedName>
        <fullName evidence="2">Uncharacterized protein</fullName>
    </submittedName>
</protein>
<organism evidence="2 3">
    <name type="scientific">Candidatus Argoarchaeum ethanivorans</name>
    <dbReference type="NCBI Taxonomy" id="2608793"/>
    <lineage>
        <taxon>Archaea</taxon>
        <taxon>Methanobacteriati</taxon>
        <taxon>Methanobacteriota</taxon>
        <taxon>Stenosarchaea group</taxon>
        <taxon>Methanomicrobia</taxon>
        <taxon>Methanosarcinales</taxon>
        <taxon>Methanosarcinales incertae sedis</taxon>
        <taxon>GOM Arc I cluster</taxon>
        <taxon>Candidatus Argoarchaeum</taxon>
    </lineage>
</organism>
<sequence>MSRRRYETRSGRWYELTKLTKNCEDLAKHLESVSQFKIIEKEAKRPILKIRLHKRLCKKMTNLFHQDLKRKEYNDAIDEIRRLLVDIAVGTYRFKNELLCEEIDTRVMKKTDTLVKNAQDKIKAIEFLFNSGYVVSDMQSNDLMTDLTKKLKYLTIIIIILTIIISVIDIFTDVWY</sequence>
<evidence type="ECO:0000313" key="3">
    <source>
        <dbReference type="Proteomes" id="UP000610373"/>
    </source>
</evidence>
<feature type="transmembrane region" description="Helical" evidence="1">
    <location>
        <begin position="153"/>
        <end position="172"/>
    </location>
</feature>
<reference evidence="2" key="1">
    <citation type="submission" date="2020-10" db="EMBL/GenBank/DDBJ databases">
        <authorList>
            <person name="Hahn C.J."/>
            <person name="Laso-Perez R."/>
            <person name="Vulcano F."/>
            <person name="Vaziourakis K.-M."/>
            <person name="Stokke R."/>
            <person name="Steen I.H."/>
            <person name="Teske A."/>
            <person name="Boetius A."/>
            <person name="Liebeke M."/>
            <person name="Amann R."/>
            <person name="Knittel K."/>
        </authorList>
    </citation>
    <scope>NUCLEOTIDE SEQUENCE</scope>
    <source>
        <strain evidence="2">Gfbio:e3339647-f889-4370-9287-4fb5cb688e4c:AG392O15_GoMArc1</strain>
    </source>
</reference>
<evidence type="ECO:0000256" key="1">
    <source>
        <dbReference type="SAM" id="Phobius"/>
    </source>
</evidence>
<keyword evidence="1" id="KW-1133">Transmembrane helix</keyword>